<dbReference type="PANTHER" id="PTHR10666">
    <property type="entry name" value="UBIQUITIN"/>
    <property type="match status" value="1"/>
</dbReference>
<dbReference type="Proteomes" id="UP000663823">
    <property type="component" value="Unassembled WGS sequence"/>
</dbReference>
<keyword evidence="2" id="KW-0812">Transmembrane</keyword>
<dbReference type="FunFam" id="3.10.20.90:FF:000160">
    <property type="entry name" value="Polyubiquitin-C"/>
    <property type="match status" value="2"/>
</dbReference>
<gene>
    <name evidence="4" type="ORF">OTI717_LOCUS26884</name>
</gene>
<name>A0A819L9G3_9BILA</name>
<reference evidence="4" key="1">
    <citation type="submission" date="2021-02" db="EMBL/GenBank/DDBJ databases">
        <authorList>
            <person name="Nowell W R."/>
        </authorList>
    </citation>
    <scope>NUCLEOTIDE SEQUENCE</scope>
</reference>
<feature type="region of interest" description="Disordered" evidence="1">
    <location>
        <begin position="1"/>
        <end position="38"/>
    </location>
</feature>
<accession>A0A819L9G3</accession>
<feature type="domain" description="Ubiquitin-like" evidence="3">
    <location>
        <begin position="430"/>
        <end position="505"/>
    </location>
</feature>
<feature type="compositionally biased region" description="Polar residues" evidence="1">
    <location>
        <begin position="26"/>
        <end position="38"/>
    </location>
</feature>
<sequence length="508" mass="56176">MKNNSAASNHTTSRLSSKSLERSVFATPSSRSQPLKSNVNKSIEDLSHLQHPGRSDQHIVGSSKSYTILPIHNRINIHSSSHTPQSQKTDAFNSTTTIKLHDSSFMHFSNANDAKINSSSWRFNTGNRRDINTIGRENRNKNKKCHHLCGKYPLYFYVALGVALFLILGMIIALPVIVTSSMMTTSTISTTTASTTTTTVATVTITSNTCTSTWKGIRMIYHCDSCSQKLVYSLLSFNYVAIANVTRITFAVRRDSGYFGIDDVSIRNAAAPGIELLSNGGFETGDFSSWIHCVQSGSLATGSVQSTSSGITYGSYNFVARSGFYYYLGGATVNAEYLSQTFPSIIGNTYIFSFAYVYAGNGSKTITLEVEPSDTIENIKAKIQGNEGIPSDQQQLIFAGKQLEDSHTLSDYNIQKESTLHLVLRLRGGMQIFVKTFTGRTMTFEVEPNDTIEKLKVKIDDKEDIPPEQQRLMFVGKLLEPHRTFSDYDIQKESTLYLSARLPGGNNQ</sequence>
<evidence type="ECO:0000313" key="4">
    <source>
        <dbReference type="EMBL" id="CAF3960666.1"/>
    </source>
</evidence>
<dbReference type="InterPro" id="IPR029071">
    <property type="entry name" value="Ubiquitin-like_domsf"/>
</dbReference>
<dbReference type="InterPro" id="IPR019956">
    <property type="entry name" value="Ubiquitin_dom"/>
</dbReference>
<dbReference type="SUPFAM" id="SSF54236">
    <property type="entry name" value="Ubiquitin-like"/>
    <property type="match status" value="2"/>
</dbReference>
<feature type="compositionally biased region" description="Polar residues" evidence="1">
    <location>
        <begin position="1"/>
        <end position="18"/>
    </location>
</feature>
<proteinExistence type="predicted"/>
<dbReference type="InterPro" id="IPR050158">
    <property type="entry name" value="Ubiquitin_ubiquitin-like"/>
</dbReference>
<feature type="domain" description="Ubiquitin-like" evidence="3">
    <location>
        <begin position="357"/>
        <end position="429"/>
    </location>
</feature>
<dbReference type="PROSITE" id="PS50053">
    <property type="entry name" value="UBIQUITIN_2"/>
    <property type="match status" value="2"/>
</dbReference>
<dbReference type="Gene3D" id="3.10.20.90">
    <property type="entry name" value="Phosphatidylinositol 3-kinase Catalytic Subunit, Chain A, domain 1"/>
    <property type="match status" value="2"/>
</dbReference>
<evidence type="ECO:0000313" key="5">
    <source>
        <dbReference type="Proteomes" id="UP000663823"/>
    </source>
</evidence>
<dbReference type="PRINTS" id="PR00348">
    <property type="entry name" value="UBIQUITIN"/>
</dbReference>
<evidence type="ECO:0000256" key="2">
    <source>
        <dbReference type="SAM" id="Phobius"/>
    </source>
</evidence>
<keyword evidence="2" id="KW-1133">Transmembrane helix</keyword>
<organism evidence="4 5">
    <name type="scientific">Rotaria sordida</name>
    <dbReference type="NCBI Taxonomy" id="392033"/>
    <lineage>
        <taxon>Eukaryota</taxon>
        <taxon>Metazoa</taxon>
        <taxon>Spiralia</taxon>
        <taxon>Gnathifera</taxon>
        <taxon>Rotifera</taxon>
        <taxon>Eurotatoria</taxon>
        <taxon>Bdelloidea</taxon>
        <taxon>Philodinida</taxon>
        <taxon>Philodinidae</taxon>
        <taxon>Rotaria</taxon>
    </lineage>
</organism>
<comment type="caution">
    <text evidence="4">The sequence shown here is derived from an EMBL/GenBank/DDBJ whole genome shotgun (WGS) entry which is preliminary data.</text>
</comment>
<protein>
    <recommendedName>
        <fullName evidence="3">Ubiquitin-like domain-containing protein</fullName>
    </recommendedName>
</protein>
<evidence type="ECO:0000256" key="1">
    <source>
        <dbReference type="SAM" id="MobiDB-lite"/>
    </source>
</evidence>
<dbReference type="Pfam" id="PF00240">
    <property type="entry name" value="ubiquitin"/>
    <property type="match status" value="2"/>
</dbReference>
<feature type="transmembrane region" description="Helical" evidence="2">
    <location>
        <begin position="154"/>
        <end position="178"/>
    </location>
</feature>
<evidence type="ECO:0000259" key="3">
    <source>
        <dbReference type="PROSITE" id="PS50053"/>
    </source>
</evidence>
<dbReference type="SMART" id="SM00213">
    <property type="entry name" value="UBQ"/>
    <property type="match status" value="2"/>
</dbReference>
<dbReference type="AlphaFoldDB" id="A0A819L9G3"/>
<dbReference type="EMBL" id="CAJOAX010005803">
    <property type="protein sequence ID" value="CAF3960666.1"/>
    <property type="molecule type" value="Genomic_DNA"/>
</dbReference>
<keyword evidence="2" id="KW-0472">Membrane</keyword>
<dbReference type="InterPro" id="IPR000626">
    <property type="entry name" value="Ubiquitin-like_dom"/>
</dbReference>